<dbReference type="Gene3D" id="1.50.10.20">
    <property type="match status" value="2"/>
</dbReference>
<feature type="domain" description="Squalene cyclase C-terminal" evidence="8">
    <location>
        <begin position="373"/>
        <end position="702"/>
    </location>
</feature>
<dbReference type="InterPro" id="IPR018333">
    <property type="entry name" value="Squalene_cyclase"/>
</dbReference>
<keyword evidence="6 7" id="KW-0413">Isomerase</keyword>
<comment type="similarity">
    <text evidence="1 7">Belongs to the terpene cyclase/mutase family.</text>
</comment>
<dbReference type="InParanoid" id="A0A1Y1Y2W4"/>
<dbReference type="InterPro" id="IPR002365">
    <property type="entry name" value="Terpene_synthase_CS"/>
</dbReference>
<dbReference type="PROSITE" id="PS01074">
    <property type="entry name" value="TERPENE_SYNTHASES"/>
    <property type="match status" value="1"/>
</dbReference>
<gene>
    <name evidence="10" type="ORF">K493DRAFT_409012</name>
</gene>
<dbReference type="Pfam" id="PF13249">
    <property type="entry name" value="SQHop_cyclase_N"/>
    <property type="match status" value="1"/>
</dbReference>
<dbReference type="EMBL" id="MCFE01000294">
    <property type="protein sequence ID" value="ORX92056.1"/>
    <property type="molecule type" value="Genomic_DNA"/>
</dbReference>
<dbReference type="SUPFAM" id="SSF48239">
    <property type="entry name" value="Terpenoid cyclases/Protein prenyltransferases"/>
    <property type="match status" value="2"/>
</dbReference>
<dbReference type="Gene3D" id="6.20.120.20">
    <property type="match status" value="1"/>
</dbReference>
<keyword evidence="4" id="KW-0752">Steroid biosynthesis</keyword>
<dbReference type="FunFam" id="1.50.10.20:FF:000002">
    <property type="entry name" value="Terpene cyclase/mutase family member"/>
    <property type="match status" value="1"/>
</dbReference>
<organism evidence="10 11">
    <name type="scientific">Basidiobolus meristosporus CBS 931.73</name>
    <dbReference type="NCBI Taxonomy" id="1314790"/>
    <lineage>
        <taxon>Eukaryota</taxon>
        <taxon>Fungi</taxon>
        <taxon>Fungi incertae sedis</taxon>
        <taxon>Zoopagomycota</taxon>
        <taxon>Entomophthoromycotina</taxon>
        <taxon>Basidiobolomycetes</taxon>
        <taxon>Basidiobolales</taxon>
        <taxon>Basidiobolaceae</taxon>
        <taxon>Basidiobolus</taxon>
    </lineage>
</organism>
<evidence type="ECO:0000256" key="3">
    <source>
        <dbReference type="ARBA" id="ARBA00022737"/>
    </source>
</evidence>
<dbReference type="PANTHER" id="PTHR11764:SF20">
    <property type="entry name" value="LANOSTEROL SYNTHASE"/>
    <property type="match status" value="1"/>
</dbReference>
<evidence type="ECO:0000256" key="4">
    <source>
        <dbReference type="ARBA" id="ARBA00022955"/>
    </source>
</evidence>
<dbReference type="PANTHER" id="PTHR11764">
    <property type="entry name" value="TERPENE CYCLASE/MUTASE FAMILY MEMBER"/>
    <property type="match status" value="1"/>
</dbReference>
<evidence type="ECO:0000256" key="7">
    <source>
        <dbReference type="RuleBase" id="RU362003"/>
    </source>
</evidence>
<dbReference type="Pfam" id="PF13243">
    <property type="entry name" value="SQHop_cyclase_C"/>
    <property type="match status" value="1"/>
</dbReference>
<dbReference type="EC" id="5.4.99.-" evidence="7"/>
<keyword evidence="11" id="KW-1185">Reference proteome</keyword>
<accession>A0A1Y1Y2W4</accession>
<keyword evidence="2" id="KW-0444">Lipid biosynthesis</keyword>
<feature type="domain" description="Squalene cyclase N-terminal" evidence="9">
    <location>
        <begin position="74"/>
        <end position="335"/>
    </location>
</feature>
<dbReference type="InterPro" id="IPR008930">
    <property type="entry name" value="Terpenoid_cyclase/PrenylTrfase"/>
</dbReference>
<dbReference type="NCBIfam" id="TIGR01787">
    <property type="entry name" value="squalene_cyclas"/>
    <property type="match status" value="1"/>
</dbReference>
<dbReference type="FunCoup" id="A0A1Y1Y2W4">
    <property type="interactions" value="170"/>
</dbReference>
<evidence type="ECO:0000256" key="5">
    <source>
        <dbReference type="ARBA" id="ARBA00023098"/>
    </source>
</evidence>
<comment type="caution">
    <text evidence="10">The sequence shown here is derived from an EMBL/GenBank/DDBJ whole genome shotgun (WGS) entry which is preliminary data.</text>
</comment>
<dbReference type="STRING" id="1314790.A0A1Y1Y2W4"/>
<dbReference type="FunFam" id="1.50.10.20:FF:000003">
    <property type="entry name" value="Terpene cyclase/mutase family member"/>
    <property type="match status" value="1"/>
</dbReference>
<evidence type="ECO:0000256" key="2">
    <source>
        <dbReference type="ARBA" id="ARBA00022516"/>
    </source>
</evidence>
<evidence type="ECO:0000259" key="9">
    <source>
        <dbReference type="Pfam" id="PF13249"/>
    </source>
</evidence>
<keyword evidence="3" id="KW-0677">Repeat</keyword>
<dbReference type="SFLD" id="SFLDG01016">
    <property type="entry name" value="Prenyltransferase_Like_2"/>
    <property type="match status" value="1"/>
</dbReference>
<dbReference type="Proteomes" id="UP000193498">
    <property type="component" value="Unassembled WGS sequence"/>
</dbReference>
<feature type="non-terminal residue" evidence="10">
    <location>
        <position position="1"/>
    </location>
</feature>
<dbReference type="GO" id="GO:0000250">
    <property type="term" value="F:lanosterol synthase activity"/>
    <property type="evidence" value="ECO:0007669"/>
    <property type="project" value="TreeGrafter"/>
</dbReference>
<name>A0A1Y1Y2W4_9FUNG</name>
<dbReference type="InterPro" id="IPR032697">
    <property type="entry name" value="SQ_cyclase_N"/>
</dbReference>
<dbReference type="CDD" id="cd02892">
    <property type="entry name" value="SQCY_1"/>
    <property type="match status" value="1"/>
</dbReference>
<dbReference type="GO" id="GO:0005811">
    <property type="term" value="C:lipid droplet"/>
    <property type="evidence" value="ECO:0007669"/>
    <property type="project" value="InterPro"/>
</dbReference>
<evidence type="ECO:0000256" key="6">
    <source>
        <dbReference type="ARBA" id="ARBA00023235"/>
    </source>
</evidence>
<evidence type="ECO:0000256" key="1">
    <source>
        <dbReference type="ARBA" id="ARBA00009755"/>
    </source>
</evidence>
<dbReference type="GO" id="GO:0006695">
    <property type="term" value="P:cholesterol biosynthetic process"/>
    <property type="evidence" value="ECO:0007669"/>
    <property type="project" value="TreeGrafter"/>
</dbReference>
<keyword evidence="5" id="KW-0443">Lipid metabolism</keyword>
<dbReference type="InterPro" id="IPR032696">
    <property type="entry name" value="SQ_cyclase_C"/>
</dbReference>
<evidence type="ECO:0000259" key="8">
    <source>
        <dbReference type="Pfam" id="PF13243"/>
    </source>
</evidence>
<dbReference type="AlphaFoldDB" id="A0A1Y1Y2W4"/>
<evidence type="ECO:0000313" key="10">
    <source>
        <dbReference type="EMBL" id="ORX92056.1"/>
    </source>
</evidence>
<reference evidence="10 11" key="1">
    <citation type="submission" date="2016-07" db="EMBL/GenBank/DDBJ databases">
        <title>Pervasive Adenine N6-methylation of Active Genes in Fungi.</title>
        <authorList>
            <consortium name="DOE Joint Genome Institute"/>
            <person name="Mondo S.J."/>
            <person name="Dannebaum R.O."/>
            <person name="Kuo R.C."/>
            <person name="Labutti K."/>
            <person name="Haridas S."/>
            <person name="Kuo A."/>
            <person name="Salamov A."/>
            <person name="Ahrendt S.R."/>
            <person name="Lipzen A."/>
            <person name="Sullivan W."/>
            <person name="Andreopoulos W.B."/>
            <person name="Clum A."/>
            <person name="Lindquist E."/>
            <person name="Daum C."/>
            <person name="Ramamoorthy G.K."/>
            <person name="Gryganskyi A."/>
            <person name="Culley D."/>
            <person name="Magnuson J.K."/>
            <person name="James T.Y."/>
            <person name="O'Malley M.A."/>
            <person name="Stajich J.E."/>
            <person name="Spatafora J.W."/>
            <person name="Visel A."/>
            <person name="Grigoriev I.V."/>
        </authorList>
    </citation>
    <scope>NUCLEOTIDE SEQUENCE [LARGE SCALE GENOMIC DNA]</scope>
    <source>
        <strain evidence="10 11">CBS 931.73</strain>
    </source>
</reference>
<dbReference type="GO" id="GO:0016104">
    <property type="term" value="P:triterpenoid biosynthetic process"/>
    <property type="evidence" value="ECO:0007669"/>
    <property type="project" value="InterPro"/>
</dbReference>
<protein>
    <recommendedName>
        <fullName evidence="7">Terpene cyclase/mutase family member</fullName>
        <ecNumber evidence="7">5.4.99.-</ecNumber>
    </recommendedName>
</protein>
<evidence type="ECO:0000313" key="11">
    <source>
        <dbReference type="Proteomes" id="UP000193498"/>
    </source>
</evidence>
<proteinExistence type="inferred from homology"/>
<sequence>MSQPLKRTKLENWRLRVERGRQVWHYLQSECETEQWPQTDSDRYWLGLQLKDDRPLSPPKTPLDAARNGFEFYKRLQTEDGHWAGEYGGPNFLIPGYVFTMYISKSAIPEHERMELLRYLLNIANEDGGWGIHTEGVSTVFGTALNYTCCRLLGLDPDDRALVNARGTLHKLGGATGIPSWGKFWLSCLNVYDWDGMNPVPPELWLLPTWLPFHPSRWWVHTRMVYLPMGLLYAKRCKAEVTDLIREVREELYGQPYSSIEWKKQRSNISPADAYYPHTSLLKVLYSFASAYECVALKSLRQMALDESWRQIKMEDENTGYGNLASVNKVMNMLCTYFQEGPDSAAFMKHKEKCREYLWMSGKGMLFNGTDGSQVWDTCWVIQAVCEGGLATEGAFQESMQRALDFLDTQQIRNDPPNRESCYRDATKGAWPFSKVDQGYTLSDCTAEAIKCVFLLQELEFIQPRVSESRLCEAVDILLSLQNADGGFSTYEKTRGPFLLETINPAEVFGNIMIEYSYVECTTASVLGLSAAKKRYPTYRTSEITNAIEGGFQFIKQSQRPDGSWYGSWAICFTYGTWFGLEALANAGEFYENSEHARKACDFLVSRQKDDGGWGETYKSCETHVYQQHPKSQVVNTCWALLGLMASRYPDATPIKRGIQLLMARQLPNGEWLQESIEGVFNRNAMISYPNYKFAFPKEAIAPQASLSGGNNCK</sequence>
<dbReference type="OrthoDB" id="21502at2759"/>